<reference evidence="1 2" key="1">
    <citation type="submission" date="2020-02" db="EMBL/GenBank/DDBJ databases">
        <title>Draft genome sequence of two Spirosoma agri KCTC 52727 and Spirosoma terrae KCTC 52035.</title>
        <authorList>
            <person name="Rojas J."/>
            <person name="Ambika Manirajan B."/>
            <person name="Ratering S."/>
            <person name="Suarez C."/>
            <person name="Schnell S."/>
        </authorList>
    </citation>
    <scope>NUCLEOTIDE SEQUENCE [LARGE SCALE GENOMIC DNA]</scope>
    <source>
        <strain evidence="1 2">KCTC 52727</strain>
    </source>
</reference>
<evidence type="ECO:0000313" key="2">
    <source>
        <dbReference type="Proteomes" id="UP000477386"/>
    </source>
</evidence>
<protein>
    <submittedName>
        <fullName evidence="1">Uncharacterized protein</fullName>
    </submittedName>
</protein>
<dbReference type="EMBL" id="JAAGNZ010000001">
    <property type="protein sequence ID" value="NEU67466.1"/>
    <property type="molecule type" value="Genomic_DNA"/>
</dbReference>
<accession>A0A6M0IGR4</accession>
<sequence length="104" mass="12153">MNGTINQTSLDELYDQLISNRAPLRLEHPAGEKKQDELDAYFRRLVSTARALAVYKNFNGEGEFLDDFDRHNTSDSEIRDFMFEHDKTFTDLIERYEAETKTAD</sequence>
<keyword evidence="2" id="KW-1185">Reference proteome</keyword>
<organism evidence="1 2">
    <name type="scientific">Spirosoma agri</name>
    <dbReference type="NCBI Taxonomy" id="1987381"/>
    <lineage>
        <taxon>Bacteria</taxon>
        <taxon>Pseudomonadati</taxon>
        <taxon>Bacteroidota</taxon>
        <taxon>Cytophagia</taxon>
        <taxon>Cytophagales</taxon>
        <taxon>Cytophagaceae</taxon>
        <taxon>Spirosoma</taxon>
    </lineage>
</organism>
<gene>
    <name evidence="1" type="ORF">GK091_11290</name>
</gene>
<comment type="caution">
    <text evidence="1">The sequence shown here is derived from an EMBL/GenBank/DDBJ whole genome shotgun (WGS) entry which is preliminary data.</text>
</comment>
<proteinExistence type="predicted"/>
<evidence type="ECO:0000313" key="1">
    <source>
        <dbReference type="EMBL" id="NEU67466.1"/>
    </source>
</evidence>
<name>A0A6M0IGR4_9BACT</name>
<dbReference type="RefSeq" id="WP_164037501.1">
    <property type="nucleotide sequence ID" value="NZ_JAAGNZ010000001.1"/>
</dbReference>
<dbReference type="AlphaFoldDB" id="A0A6M0IGR4"/>
<dbReference type="Proteomes" id="UP000477386">
    <property type="component" value="Unassembled WGS sequence"/>
</dbReference>